<evidence type="ECO:0000313" key="2">
    <source>
        <dbReference type="Proteomes" id="UP000218334"/>
    </source>
</evidence>
<gene>
    <name evidence="1" type="ORF">ARMSODRAFT_382703</name>
</gene>
<sequence>MATFPPELVQITIYGAWHSEIPSYIQKSFMTTCPSIKRTVESWICPCHFSWYAYRQLRTSGLPM</sequence>
<name>A0A2H3B4Y3_9AGAR</name>
<reference evidence="2" key="1">
    <citation type="journal article" date="2017" name="Nat. Ecol. Evol.">
        <title>Genome expansion and lineage-specific genetic innovations in the forest pathogenic fungi Armillaria.</title>
        <authorList>
            <person name="Sipos G."/>
            <person name="Prasanna A.N."/>
            <person name="Walter M.C."/>
            <person name="O'Connor E."/>
            <person name="Balint B."/>
            <person name="Krizsan K."/>
            <person name="Kiss B."/>
            <person name="Hess J."/>
            <person name="Varga T."/>
            <person name="Slot J."/>
            <person name="Riley R."/>
            <person name="Boka B."/>
            <person name="Rigling D."/>
            <person name="Barry K."/>
            <person name="Lee J."/>
            <person name="Mihaltcheva S."/>
            <person name="LaButti K."/>
            <person name="Lipzen A."/>
            <person name="Waldron R."/>
            <person name="Moloney N.M."/>
            <person name="Sperisen C."/>
            <person name="Kredics L."/>
            <person name="Vagvoelgyi C."/>
            <person name="Patrignani A."/>
            <person name="Fitzpatrick D."/>
            <person name="Nagy I."/>
            <person name="Doyle S."/>
            <person name="Anderson J.B."/>
            <person name="Grigoriev I.V."/>
            <person name="Gueldener U."/>
            <person name="Muensterkoetter M."/>
            <person name="Nagy L.G."/>
        </authorList>
    </citation>
    <scope>NUCLEOTIDE SEQUENCE [LARGE SCALE GENOMIC DNA]</scope>
    <source>
        <strain evidence="2">28-4</strain>
    </source>
</reference>
<keyword evidence="2" id="KW-1185">Reference proteome</keyword>
<evidence type="ECO:0000313" key="1">
    <source>
        <dbReference type="EMBL" id="PBK65959.1"/>
    </source>
</evidence>
<dbReference type="EMBL" id="KZ293443">
    <property type="protein sequence ID" value="PBK65959.1"/>
    <property type="molecule type" value="Genomic_DNA"/>
</dbReference>
<dbReference type="Proteomes" id="UP000218334">
    <property type="component" value="Unassembled WGS sequence"/>
</dbReference>
<proteinExistence type="predicted"/>
<organism evidence="1 2">
    <name type="scientific">Armillaria solidipes</name>
    <dbReference type="NCBI Taxonomy" id="1076256"/>
    <lineage>
        <taxon>Eukaryota</taxon>
        <taxon>Fungi</taxon>
        <taxon>Dikarya</taxon>
        <taxon>Basidiomycota</taxon>
        <taxon>Agaricomycotina</taxon>
        <taxon>Agaricomycetes</taxon>
        <taxon>Agaricomycetidae</taxon>
        <taxon>Agaricales</taxon>
        <taxon>Marasmiineae</taxon>
        <taxon>Physalacriaceae</taxon>
        <taxon>Armillaria</taxon>
    </lineage>
</organism>
<protein>
    <submittedName>
        <fullName evidence="1">Uncharacterized protein</fullName>
    </submittedName>
</protein>
<dbReference type="AlphaFoldDB" id="A0A2H3B4Y3"/>
<accession>A0A2H3B4Y3</accession>